<proteinExistence type="predicted"/>
<evidence type="ECO:0000256" key="7">
    <source>
        <dbReference type="ARBA" id="ARBA00023136"/>
    </source>
</evidence>
<keyword evidence="9" id="KW-1185">Reference proteome</keyword>
<comment type="subcellular location">
    <subcellularLocation>
        <location evidence="1">Golgi apparatus membrane</location>
        <topology evidence="1">Single-pass type II membrane protein</topology>
    </subcellularLocation>
</comment>
<organism evidence="8 9">
    <name type="scientific">Luteolibacter ambystomatis</name>
    <dbReference type="NCBI Taxonomy" id="2824561"/>
    <lineage>
        <taxon>Bacteria</taxon>
        <taxon>Pseudomonadati</taxon>
        <taxon>Verrucomicrobiota</taxon>
        <taxon>Verrucomicrobiia</taxon>
        <taxon>Verrucomicrobiales</taxon>
        <taxon>Verrucomicrobiaceae</taxon>
        <taxon>Luteolibacter</taxon>
    </lineage>
</organism>
<evidence type="ECO:0000256" key="4">
    <source>
        <dbReference type="ARBA" id="ARBA00022968"/>
    </source>
</evidence>
<dbReference type="GO" id="GO:0004559">
    <property type="term" value="F:alpha-mannosidase activity"/>
    <property type="evidence" value="ECO:0007669"/>
    <property type="project" value="TreeGrafter"/>
</dbReference>
<accession>A0A975J1Q4</accession>
<evidence type="ECO:0000256" key="3">
    <source>
        <dbReference type="ARBA" id="ARBA00022801"/>
    </source>
</evidence>
<dbReference type="Proteomes" id="UP000676169">
    <property type="component" value="Chromosome"/>
</dbReference>
<dbReference type="EMBL" id="CP073100">
    <property type="protein sequence ID" value="QUE52401.1"/>
    <property type="molecule type" value="Genomic_DNA"/>
</dbReference>
<evidence type="ECO:0000313" key="9">
    <source>
        <dbReference type="Proteomes" id="UP000676169"/>
    </source>
</evidence>
<protein>
    <submittedName>
        <fullName evidence="8">Uncharacterized protein</fullName>
    </submittedName>
</protein>
<dbReference type="CDD" id="cd11575">
    <property type="entry name" value="GH99_GH71_like_3"/>
    <property type="match status" value="1"/>
</dbReference>
<keyword evidence="5" id="KW-1133">Transmembrane helix</keyword>
<dbReference type="Gene3D" id="3.20.20.80">
    <property type="entry name" value="Glycosidases"/>
    <property type="match status" value="1"/>
</dbReference>
<evidence type="ECO:0000313" key="8">
    <source>
        <dbReference type="EMBL" id="QUE52401.1"/>
    </source>
</evidence>
<sequence>MFAFLGRGQAVEQLLLAHYMPWYASKPVSGGWGWHWTMNHFDPDRVLGDGRREAASHDYPLIGLYDSADDCVLECHVLLMKLAGLHGVIIDWYGTSGLNDYAMLHRNTEKLIPWLRKAGLRFAICYEDSTLKKLDAAAAVKQGTADLQWVEKHWFGDEAYVNYKHRPVLLVFGPQYLDRKAWSEMRKMWRSMPLLFGLPHLAKNHGLDGIFAWPPVRGGKTLSPAEWRGELEPLYTGGEPFIAGAFPGFHDIYKQAGVRDDSYGTIEHRDGATFAETLDLALRSKSPLIQVATWNDYGEGTVIEPTSNHGYRYLELLQRRVKPQGYGVADLRLPVMLYQLRKRGTSDAELAAALDQAAALLFASKCAEAAAVLAKVSTTLDQQVR</sequence>
<evidence type="ECO:0000256" key="5">
    <source>
        <dbReference type="ARBA" id="ARBA00022989"/>
    </source>
</evidence>
<dbReference type="RefSeq" id="WP_211633371.1">
    <property type="nucleotide sequence ID" value="NZ_CP073100.1"/>
</dbReference>
<dbReference type="KEGG" id="lamb:KBB96_05790"/>
<keyword evidence="6" id="KW-0333">Golgi apparatus</keyword>
<gene>
    <name evidence="8" type="ORF">KBB96_05790</name>
</gene>
<dbReference type="PANTHER" id="PTHR13572:SF4">
    <property type="entry name" value="RE57134P"/>
    <property type="match status" value="1"/>
</dbReference>
<keyword evidence="2" id="KW-0812">Transmembrane</keyword>
<evidence type="ECO:0000256" key="1">
    <source>
        <dbReference type="ARBA" id="ARBA00004323"/>
    </source>
</evidence>
<dbReference type="AlphaFoldDB" id="A0A975J1Q4"/>
<dbReference type="InterPro" id="IPR026071">
    <property type="entry name" value="Glyco_Hydrolase_99"/>
</dbReference>
<dbReference type="PANTHER" id="PTHR13572">
    <property type="entry name" value="ENDO-ALPHA-1,2-MANNOSIDASE"/>
    <property type="match status" value="1"/>
</dbReference>
<keyword evidence="3" id="KW-0378">Hydrolase</keyword>
<evidence type="ECO:0000256" key="2">
    <source>
        <dbReference type="ARBA" id="ARBA00022692"/>
    </source>
</evidence>
<evidence type="ECO:0000256" key="6">
    <source>
        <dbReference type="ARBA" id="ARBA00023034"/>
    </source>
</evidence>
<keyword evidence="7" id="KW-0472">Membrane</keyword>
<name>A0A975J1Q4_9BACT</name>
<reference evidence="8" key="1">
    <citation type="submission" date="2021-04" db="EMBL/GenBank/DDBJ databases">
        <title>Luteolibacter sp. 32A isolated from the skin of an Anderson's salamander (Ambystoma andersonii).</title>
        <authorList>
            <person name="Spergser J."/>
            <person name="Busse H.-J."/>
        </authorList>
    </citation>
    <scope>NUCLEOTIDE SEQUENCE</scope>
    <source>
        <strain evidence="8">32A</strain>
    </source>
</reference>
<keyword evidence="4" id="KW-0735">Signal-anchor</keyword>